<protein>
    <recommendedName>
        <fullName evidence="2">Cytochrome c-552/4 domain-containing protein</fullName>
    </recommendedName>
</protein>
<evidence type="ECO:0000256" key="1">
    <source>
        <dbReference type="SAM" id="SignalP"/>
    </source>
</evidence>
<evidence type="ECO:0000313" key="3">
    <source>
        <dbReference type="EMBL" id="OFW33509.1"/>
    </source>
</evidence>
<comment type="caution">
    <text evidence="3">The sequence shown here is derived from an EMBL/GenBank/DDBJ whole genome shotgun (WGS) entry which is preliminary data.</text>
</comment>
<dbReference type="SUPFAM" id="SSF48695">
    <property type="entry name" value="Multiheme cytochromes"/>
    <property type="match status" value="2"/>
</dbReference>
<proteinExistence type="predicted"/>
<organism evidence="3 4">
    <name type="scientific">Candidatus Aquicultor primus</name>
    <dbReference type="NCBI Taxonomy" id="1797195"/>
    <lineage>
        <taxon>Bacteria</taxon>
        <taxon>Bacillati</taxon>
        <taxon>Actinomycetota</taxon>
        <taxon>Candidatus Aquicultoria</taxon>
        <taxon>Candidatus Aquicultorales</taxon>
        <taxon>Candidatus Aquicultoraceae</taxon>
        <taxon>Candidatus Aquicultor</taxon>
    </lineage>
</organism>
<keyword evidence="1" id="KW-0732">Signal</keyword>
<dbReference type="Pfam" id="PF13435">
    <property type="entry name" value="Cytochrome_C554"/>
    <property type="match status" value="1"/>
</dbReference>
<dbReference type="EMBL" id="MELI01000065">
    <property type="protein sequence ID" value="OFW33509.1"/>
    <property type="molecule type" value="Genomic_DNA"/>
</dbReference>
<dbReference type="AlphaFoldDB" id="A0A1F2UKI5"/>
<gene>
    <name evidence="3" type="ORF">A2074_04945</name>
</gene>
<evidence type="ECO:0000259" key="2">
    <source>
        <dbReference type="Pfam" id="PF13435"/>
    </source>
</evidence>
<sequence>MRKAILFAFAMLFVFAMAGTALAVDPVTFDTDTGSSMWTYQDRVDTAAKTEGSYKAFDDQTTKMYSNPHGGYDTTTNKCKVCHAVHRAEGAYFMLRADTQDDACDYCHIGGSAHSTNVVYDLNAAGKSTPNGHTIGASATIPDSSVKQWTEPVTLSTTDADGLTVSETIEVRRYSEDRNKMFRFARHHGQSAAGDGRSGYLRIGPLALRCMNCHQPHNAVNMVWRPTALETGTQLAGGYKLLRSMPSASIEGTASISGTLINYDTGMQTYKAYTEFGDAALGQVYVNTGNAVKVPETTMTAANTGPGHTIYTEYDGVEPAHQHGPDRDPQTVNQYALSPWCADCHNLNIGYWKHLATEELGFKSHSDRTHPAPYTGAYNGPAQCYSCHRNDLPTVPTTSYYDGSASRTACERCHFGTGSYKAVNDNIDGAGTKSDFPHSGQGNTIKLLGPWQTQADPAKTSNIWMDTVGTAANVTEDNLDSVCLRCHVGVGTNH</sequence>
<feature type="chain" id="PRO_5009483102" description="Cytochrome c-552/4 domain-containing protein" evidence="1">
    <location>
        <begin position="24"/>
        <end position="494"/>
    </location>
</feature>
<feature type="signal peptide" evidence="1">
    <location>
        <begin position="1"/>
        <end position="23"/>
    </location>
</feature>
<reference evidence="3 4" key="1">
    <citation type="journal article" date="2016" name="Nat. Commun.">
        <title>Thousands of microbial genomes shed light on interconnected biogeochemical processes in an aquifer system.</title>
        <authorList>
            <person name="Anantharaman K."/>
            <person name="Brown C.T."/>
            <person name="Hug L.A."/>
            <person name="Sharon I."/>
            <person name="Castelle C.J."/>
            <person name="Probst A.J."/>
            <person name="Thomas B.C."/>
            <person name="Singh A."/>
            <person name="Wilkins M.J."/>
            <person name="Karaoz U."/>
            <person name="Brodie E.L."/>
            <person name="Williams K.H."/>
            <person name="Hubbard S.S."/>
            <person name="Banfield J.F."/>
        </authorList>
    </citation>
    <scope>NUCLEOTIDE SEQUENCE [LARGE SCALE GENOMIC DNA]</scope>
</reference>
<dbReference type="InterPro" id="IPR023155">
    <property type="entry name" value="Cyt_c-552/4"/>
</dbReference>
<evidence type="ECO:0000313" key="4">
    <source>
        <dbReference type="Proteomes" id="UP000178086"/>
    </source>
</evidence>
<name>A0A1F2UKI5_9ACTN</name>
<accession>A0A1F2UKI5</accession>
<dbReference type="InterPro" id="IPR036280">
    <property type="entry name" value="Multihaem_cyt_sf"/>
</dbReference>
<dbReference type="Proteomes" id="UP000178086">
    <property type="component" value="Unassembled WGS sequence"/>
</dbReference>
<feature type="domain" description="Cytochrome c-552/4" evidence="2">
    <location>
        <begin position="340"/>
        <end position="414"/>
    </location>
</feature>